<keyword evidence="7" id="KW-0347">Helicase</keyword>
<dbReference type="EMBL" id="LAZR01022300">
    <property type="protein sequence ID" value="KKL82346.1"/>
    <property type="molecule type" value="Genomic_DNA"/>
</dbReference>
<dbReference type="Pfam" id="PF22590">
    <property type="entry name" value="Cas3-like_C_2"/>
    <property type="match status" value="1"/>
</dbReference>
<dbReference type="GO" id="GO:0004518">
    <property type="term" value="F:nuclease activity"/>
    <property type="evidence" value="ECO:0007669"/>
    <property type="project" value="UniProtKB-KW"/>
</dbReference>
<dbReference type="SMART" id="SM00487">
    <property type="entry name" value="DEXDc"/>
    <property type="match status" value="1"/>
</dbReference>
<evidence type="ECO:0008006" key="14">
    <source>
        <dbReference type="Google" id="ProtNLM"/>
    </source>
</evidence>
<dbReference type="SUPFAM" id="SSF52540">
    <property type="entry name" value="P-loop containing nucleoside triphosphate hydrolases"/>
    <property type="match status" value="1"/>
</dbReference>
<evidence type="ECO:0000256" key="7">
    <source>
        <dbReference type="ARBA" id="ARBA00022806"/>
    </source>
</evidence>
<keyword evidence="3" id="KW-0540">Nuclease</keyword>
<dbReference type="PANTHER" id="PTHR47963">
    <property type="entry name" value="DEAD-BOX ATP-DEPENDENT RNA HELICASE 47, MITOCHONDRIAL"/>
    <property type="match status" value="1"/>
</dbReference>
<comment type="similarity">
    <text evidence="1">In the N-terminal section; belongs to the CRISPR-associated nuclease Cas3-HD family.</text>
</comment>
<proteinExistence type="inferred from homology"/>
<dbReference type="PROSITE" id="PS51192">
    <property type="entry name" value="HELICASE_ATP_BIND_1"/>
    <property type="match status" value="1"/>
</dbReference>
<accession>A0A0F9FVN6</accession>
<dbReference type="Gene3D" id="1.10.3210.30">
    <property type="match status" value="1"/>
</dbReference>
<sequence length="752" mass="88013">SQDSSKRWLIFLAGIHDIGKATPVFQAKIPSLAKKLESYNLNIYTRNMNHSFLSGEIFYSLFSNDELGMKIKDLDLLYNLKYVLGGHHGIFPTSSNISAIIPQHLGTEKWREIQLKLIGVLQIFSGLSQKDNLEESDNIKLLNPEHLKAFIIFFKVFICIVDWIGSTDQFFEYFVDFTDTSELIDKYFPLSRKRAKNAIKKIGWDNWKPKEKNKVHLFKEVFPFIKELRPLQKTIVDNLKLFTSPCLTIIEAPMGEGKTEAALYLEHYLERFEDLQGTYLALPTQATANQMFTRVKKFLSEINLGQRVNLHLLHGNAVINEDYEILKTKSKNFDHYEPIVADEWFTYRKRGLIAPFGVGTIDQILLSVLPVRHFFVRLFGLAGKIVIIDEVHSYDVYMSKILENLLYWLKLLGSSVILLSATLPSFKRKKLIEIFNNNHLEYKDQKYPRISLCSENRILVKNIEVSLKKQGDESVCIHWIEENSIEEKIKKILQNGGRVAIVCNKVKRAQNFYLKLRYLENSGIKINLLHSRFPYNRRMEIENSVIETFGIKKDHTEESKLLISTQIIEQSLDLDFDFMISDLAPIDLLFQRMGRLHRHIKDRDGNHVIRPEPLKRPQFWIIQPALNEYRIPQIRFPIYSKYILQKTYLHLKSVKKIEIPDDLERFIEIVYGKQASFPKEFADVKTEWEKELEKSKQVQNYKDRDKSQKANYRLIPNPEDDDFFEDFYGYLEENTSKAQKALQLMTRITSPS</sequence>
<evidence type="ECO:0000256" key="1">
    <source>
        <dbReference type="ARBA" id="ARBA00006847"/>
    </source>
</evidence>
<dbReference type="NCBIfam" id="TIGR01596">
    <property type="entry name" value="cas3_HD"/>
    <property type="match status" value="1"/>
</dbReference>
<evidence type="ECO:0000256" key="5">
    <source>
        <dbReference type="ARBA" id="ARBA00022741"/>
    </source>
</evidence>
<dbReference type="PROSITE" id="PS51643">
    <property type="entry name" value="HD_CAS3"/>
    <property type="match status" value="1"/>
</dbReference>
<reference evidence="13" key="1">
    <citation type="journal article" date="2015" name="Nature">
        <title>Complex archaea that bridge the gap between prokaryotes and eukaryotes.</title>
        <authorList>
            <person name="Spang A."/>
            <person name="Saw J.H."/>
            <person name="Jorgensen S.L."/>
            <person name="Zaremba-Niedzwiedzka K."/>
            <person name="Martijn J."/>
            <person name="Lind A.E."/>
            <person name="van Eijk R."/>
            <person name="Schleper C."/>
            <person name="Guy L."/>
            <person name="Ettema T.J."/>
        </authorList>
    </citation>
    <scope>NUCLEOTIDE SEQUENCE</scope>
</reference>
<dbReference type="PANTHER" id="PTHR47963:SF9">
    <property type="entry name" value="CRISPR-ASSOCIATED ENDONUCLEASE_HELICASE CAS3"/>
    <property type="match status" value="1"/>
</dbReference>
<name>A0A0F9FVN6_9ZZZZ</name>
<dbReference type="InterPro" id="IPR011545">
    <property type="entry name" value="DEAD/DEAH_box_helicase_dom"/>
</dbReference>
<dbReference type="InterPro" id="IPR038257">
    <property type="entry name" value="CRISPR-assoc_Cas3_HD_sf"/>
</dbReference>
<dbReference type="GO" id="GO:0051607">
    <property type="term" value="P:defense response to virus"/>
    <property type="evidence" value="ECO:0007669"/>
    <property type="project" value="UniProtKB-KW"/>
</dbReference>
<keyword evidence="8" id="KW-0067">ATP-binding</keyword>
<evidence type="ECO:0000256" key="9">
    <source>
        <dbReference type="ARBA" id="ARBA00023118"/>
    </source>
</evidence>
<dbReference type="GO" id="GO:0016787">
    <property type="term" value="F:hydrolase activity"/>
    <property type="evidence" value="ECO:0007669"/>
    <property type="project" value="UniProtKB-KW"/>
</dbReference>
<dbReference type="GO" id="GO:0046872">
    <property type="term" value="F:metal ion binding"/>
    <property type="evidence" value="ECO:0007669"/>
    <property type="project" value="UniProtKB-KW"/>
</dbReference>
<keyword evidence="9" id="KW-0051">Antiviral defense</keyword>
<dbReference type="InterPro" id="IPR027417">
    <property type="entry name" value="P-loop_NTPase"/>
</dbReference>
<dbReference type="GO" id="GO:0003723">
    <property type="term" value="F:RNA binding"/>
    <property type="evidence" value="ECO:0007669"/>
    <property type="project" value="TreeGrafter"/>
</dbReference>
<feature type="domain" description="HD Cas3-type" evidence="12">
    <location>
        <begin position="1"/>
        <end position="164"/>
    </location>
</feature>
<comment type="caution">
    <text evidence="13">The sequence shown here is derived from an EMBL/GenBank/DDBJ whole genome shotgun (WGS) entry which is preliminary data.</text>
</comment>
<keyword evidence="5" id="KW-0547">Nucleotide-binding</keyword>
<evidence type="ECO:0000259" key="12">
    <source>
        <dbReference type="PROSITE" id="PS51643"/>
    </source>
</evidence>
<dbReference type="InterPro" id="IPR006483">
    <property type="entry name" value="CRISPR-assoc_Cas3_HD"/>
</dbReference>
<keyword evidence="6" id="KW-0378">Hydrolase</keyword>
<evidence type="ECO:0000259" key="11">
    <source>
        <dbReference type="PROSITE" id="PS51194"/>
    </source>
</evidence>
<evidence type="ECO:0000256" key="6">
    <source>
        <dbReference type="ARBA" id="ARBA00022801"/>
    </source>
</evidence>
<evidence type="ECO:0000256" key="3">
    <source>
        <dbReference type="ARBA" id="ARBA00022722"/>
    </source>
</evidence>
<keyword evidence="4" id="KW-0479">Metal-binding</keyword>
<dbReference type="NCBIfam" id="TIGR01587">
    <property type="entry name" value="cas3_core"/>
    <property type="match status" value="1"/>
</dbReference>
<dbReference type="InterPro" id="IPR014001">
    <property type="entry name" value="Helicase_ATP-bd"/>
</dbReference>
<dbReference type="SMART" id="SM00490">
    <property type="entry name" value="HELICc"/>
    <property type="match status" value="1"/>
</dbReference>
<dbReference type="InterPro" id="IPR001650">
    <property type="entry name" value="Helicase_C-like"/>
</dbReference>
<feature type="non-terminal residue" evidence="13">
    <location>
        <position position="1"/>
    </location>
</feature>
<dbReference type="InterPro" id="IPR050547">
    <property type="entry name" value="DEAD_box_RNA_helicases"/>
</dbReference>
<protein>
    <recommendedName>
        <fullName evidence="14">HD Cas3-type domain-containing protein</fullName>
    </recommendedName>
</protein>
<comment type="similarity">
    <text evidence="2">In the central section; belongs to the CRISPR-associated helicase Cas3 family.</text>
</comment>
<dbReference type="GO" id="GO:0005524">
    <property type="term" value="F:ATP binding"/>
    <property type="evidence" value="ECO:0007669"/>
    <property type="project" value="UniProtKB-KW"/>
</dbReference>
<feature type="domain" description="Helicase ATP-binding" evidence="10">
    <location>
        <begin position="239"/>
        <end position="441"/>
    </location>
</feature>
<evidence type="ECO:0000256" key="2">
    <source>
        <dbReference type="ARBA" id="ARBA00009046"/>
    </source>
</evidence>
<dbReference type="Gene3D" id="3.40.50.300">
    <property type="entry name" value="P-loop containing nucleotide triphosphate hydrolases"/>
    <property type="match status" value="2"/>
</dbReference>
<evidence type="ECO:0000256" key="8">
    <source>
        <dbReference type="ARBA" id="ARBA00022840"/>
    </source>
</evidence>
<dbReference type="InterPro" id="IPR006474">
    <property type="entry name" value="Helicase_Cas3_CRISPR-ass_core"/>
</dbReference>
<dbReference type="PROSITE" id="PS51194">
    <property type="entry name" value="HELICASE_CTER"/>
    <property type="match status" value="1"/>
</dbReference>
<dbReference type="Pfam" id="PF00270">
    <property type="entry name" value="DEAD"/>
    <property type="match status" value="1"/>
</dbReference>
<evidence type="ECO:0000259" key="10">
    <source>
        <dbReference type="PROSITE" id="PS51192"/>
    </source>
</evidence>
<feature type="domain" description="Helicase C-terminal" evidence="11">
    <location>
        <begin position="484"/>
        <end position="655"/>
    </location>
</feature>
<gene>
    <name evidence="13" type="ORF">LCGC14_1985680</name>
</gene>
<evidence type="ECO:0000313" key="13">
    <source>
        <dbReference type="EMBL" id="KKL82346.1"/>
    </source>
</evidence>
<dbReference type="CDD" id="cd09641">
    <property type="entry name" value="Cas3''_I"/>
    <property type="match status" value="1"/>
</dbReference>
<organism evidence="13">
    <name type="scientific">marine sediment metagenome</name>
    <dbReference type="NCBI Taxonomy" id="412755"/>
    <lineage>
        <taxon>unclassified sequences</taxon>
        <taxon>metagenomes</taxon>
        <taxon>ecological metagenomes</taxon>
    </lineage>
</organism>
<dbReference type="Pfam" id="PF18019">
    <property type="entry name" value="Cas3_HD"/>
    <property type="match status" value="1"/>
</dbReference>
<dbReference type="InterPro" id="IPR054712">
    <property type="entry name" value="Cas3-like_dom"/>
</dbReference>
<feature type="non-terminal residue" evidence="13">
    <location>
        <position position="752"/>
    </location>
</feature>
<evidence type="ECO:0000256" key="4">
    <source>
        <dbReference type="ARBA" id="ARBA00022723"/>
    </source>
</evidence>
<dbReference type="AlphaFoldDB" id="A0A0F9FVN6"/>
<dbReference type="GO" id="GO:0003724">
    <property type="term" value="F:RNA helicase activity"/>
    <property type="evidence" value="ECO:0007669"/>
    <property type="project" value="TreeGrafter"/>
</dbReference>